<evidence type="ECO:0000313" key="1">
    <source>
        <dbReference type="EMBL" id="OUM87048.1"/>
    </source>
</evidence>
<organism evidence="1 2">
    <name type="scientific">Bacillus thermozeamaize</name>
    <dbReference type="NCBI Taxonomy" id="230954"/>
    <lineage>
        <taxon>Bacteria</taxon>
        <taxon>Bacillati</taxon>
        <taxon>Bacillota</taxon>
        <taxon>Bacilli</taxon>
        <taxon>Bacillales</taxon>
        <taxon>Bacillaceae</taxon>
        <taxon>Bacillus</taxon>
    </lineage>
</organism>
<comment type="caution">
    <text evidence="1">The sequence shown here is derived from an EMBL/GenBank/DDBJ whole genome shotgun (WGS) entry which is preliminary data.</text>
</comment>
<dbReference type="Proteomes" id="UP000196475">
    <property type="component" value="Unassembled WGS sequence"/>
</dbReference>
<protein>
    <submittedName>
        <fullName evidence="1">Uncharacterized protein</fullName>
    </submittedName>
</protein>
<name>A0A1Y3PPJ0_9BACI</name>
<sequence length="76" mass="8970">MSSPFLNRFFKPVWFFTLYYIKQKWINKKIRLFHLLFLVEQSFVPVVQGWAHAGFVTSQEGLQSSPLANLARTLHL</sequence>
<accession>A0A1Y3PPJ0</accession>
<reference evidence="2" key="1">
    <citation type="submission" date="2016-06" db="EMBL/GenBank/DDBJ databases">
        <authorList>
            <person name="Nascimento L."/>
            <person name="Pereira R.V."/>
            <person name="Martins L.F."/>
            <person name="Quaggio R.B."/>
            <person name="Silva A.M."/>
            <person name="Setubal J.C."/>
        </authorList>
    </citation>
    <scope>NUCLEOTIDE SEQUENCE [LARGE SCALE GENOMIC DNA]</scope>
</reference>
<gene>
    <name evidence="1" type="ORF">BAA01_16705</name>
</gene>
<dbReference type="AlphaFoldDB" id="A0A1Y3PPJ0"/>
<dbReference type="EMBL" id="LZRT01000080">
    <property type="protein sequence ID" value="OUM87048.1"/>
    <property type="molecule type" value="Genomic_DNA"/>
</dbReference>
<evidence type="ECO:0000313" key="2">
    <source>
        <dbReference type="Proteomes" id="UP000196475"/>
    </source>
</evidence>
<proteinExistence type="predicted"/>